<dbReference type="EMBL" id="QHHQ01000015">
    <property type="protein sequence ID" value="RAH96210.1"/>
    <property type="molecule type" value="Genomic_DNA"/>
</dbReference>
<dbReference type="InterPro" id="IPR021647">
    <property type="entry name" value="CusF_Ec"/>
</dbReference>
<keyword evidence="3" id="KW-1185">Reference proteome</keyword>
<dbReference type="RefSeq" id="WP_111352588.1">
    <property type="nucleotide sequence ID" value="NZ_QHHQ01000015.1"/>
</dbReference>
<dbReference type="Proteomes" id="UP000249590">
    <property type="component" value="Unassembled WGS sequence"/>
</dbReference>
<reference evidence="2 3" key="1">
    <citation type="submission" date="2018-05" db="EMBL/GenBank/DDBJ databases">
        <title>Acuticoccus sediminis sp. nov., isolated from deep-sea sediment of Indian Ocean.</title>
        <authorList>
            <person name="Liu X."/>
            <person name="Lai Q."/>
            <person name="Du Y."/>
            <person name="Sun F."/>
            <person name="Zhang X."/>
            <person name="Wang S."/>
            <person name="Shao Z."/>
        </authorList>
    </citation>
    <scope>NUCLEOTIDE SEQUENCE [LARGE SCALE GENOMIC DNA]</scope>
    <source>
        <strain evidence="2 3">PTG4-2</strain>
    </source>
</reference>
<dbReference type="InterPro" id="IPR042230">
    <property type="entry name" value="CusF_sf"/>
</dbReference>
<dbReference type="AlphaFoldDB" id="A0A8B2NCV5"/>
<feature type="signal peptide" evidence="1">
    <location>
        <begin position="1"/>
        <end position="21"/>
    </location>
</feature>
<dbReference type="OrthoDB" id="9816061at2"/>
<sequence>MKKIALAAALIGSFTLSPAVAEPTSQGEVTKIDARRNRVTVKHGPLANLDMPGMTMVFEVAEPSMIENLSVGRSISFTADRVKGKLTIVEIE</sequence>
<proteinExistence type="predicted"/>
<gene>
    <name evidence="2" type="ORF">DLJ53_33050</name>
</gene>
<feature type="chain" id="PRO_5032717128" description="Cu/Ag efflux protein CusF" evidence="1">
    <location>
        <begin position="22"/>
        <end position="92"/>
    </location>
</feature>
<keyword evidence="1" id="KW-0732">Signal</keyword>
<comment type="caution">
    <text evidence="2">The sequence shown here is derived from an EMBL/GenBank/DDBJ whole genome shotgun (WGS) entry which is preliminary data.</text>
</comment>
<dbReference type="Pfam" id="PF11604">
    <property type="entry name" value="CusF_Ec"/>
    <property type="match status" value="1"/>
</dbReference>
<dbReference type="Gene3D" id="2.40.50.320">
    <property type="entry name" value="Copper binding periplasmic protein CusF"/>
    <property type="match status" value="1"/>
</dbReference>
<evidence type="ECO:0000313" key="3">
    <source>
        <dbReference type="Proteomes" id="UP000249590"/>
    </source>
</evidence>
<evidence type="ECO:0000313" key="2">
    <source>
        <dbReference type="EMBL" id="RAH96210.1"/>
    </source>
</evidence>
<organism evidence="2 3">
    <name type="scientific">Acuticoccus sediminis</name>
    <dbReference type="NCBI Taxonomy" id="2184697"/>
    <lineage>
        <taxon>Bacteria</taxon>
        <taxon>Pseudomonadati</taxon>
        <taxon>Pseudomonadota</taxon>
        <taxon>Alphaproteobacteria</taxon>
        <taxon>Hyphomicrobiales</taxon>
        <taxon>Amorphaceae</taxon>
        <taxon>Acuticoccus</taxon>
    </lineage>
</organism>
<name>A0A8B2NCV5_9HYPH</name>
<evidence type="ECO:0000256" key="1">
    <source>
        <dbReference type="SAM" id="SignalP"/>
    </source>
</evidence>
<evidence type="ECO:0008006" key="4">
    <source>
        <dbReference type="Google" id="ProtNLM"/>
    </source>
</evidence>
<accession>A0A8B2NCV5</accession>
<protein>
    <recommendedName>
        <fullName evidence="4">Cu/Ag efflux protein CusF</fullName>
    </recommendedName>
</protein>